<dbReference type="Pfam" id="PF05656">
    <property type="entry name" value="DUF805"/>
    <property type="match status" value="1"/>
</dbReference>
<dbReference type="Proteomes" id="UP000242501">
    <property type="component" value="Unassembled WGS sequence"/>
</dbReference>
<reference evidence="3" key="1">
    <citation type="submission" date="2016-09" db="EMBL/GenBank/DDBJ databases">
        <authorList>
            <person name="Varghese N."/>
            <person name="Submissions S."/>
        </authorList>
    </citation>
    <scope>NUCLEOTIDE SEQUENCE [LARGE SCALE GENOMIC DNA]</scope>
    <source>
        <strain evidence="3">ANC 4422</strain>
    </source>
</reference>
<dbReference type="AlphaFoldDB" id="A0A1G6GIL7"/>
<accession>A0A1G6GIL7</accession>
<keyword evidence="3" id="KW-1185">Reference proteome</keyword>
<protein>
    <submittedName>
        <fullName evidence="2">Uncharacterized membrane protein YhaH, DUF805 family</fullName>
    </submittedName>
</protein>
<dbReference type="InterPro" id="IPR008523">
    <property type="entry name" value="DUF805"/>
</dbReference>
<gene>
    <name evidence="2" type="ORF">SAMN05421733_101210</name>
</gene>
<organism evidence="2 3">
    <name type="scientific">Acinetobacter boissieri</name>
    <dbReference type="NCBI Taxonomy" id="1219383"/>
    <lineage>
        <taxon>Bacteria</taxon>
        <taxon>Pseudomonadati</taxon>
        <taxon>Pseudomonadota</taxon>
        <taxon>Gammaproteobacteria</taxon>
        <taxon>Moraxellales</taxon>
        <taxon>Moraxellaceae</taxon>
        <taxon>Acinetobacter</taxon>
    </lineage>
</organism>
<keyword evidence="1" id="KW-0472">Membrane</keyword>
<dbReference type="PANTHER" id="PTHR34980">
    <property type="entry name" value="INNER MEMBRANE PROTEIN-RELATED-RELATED"/>
    <property type="match status" value="1"/>
</dbReference>
<proteinExistence type="predicted"/>
<dbReference type="RefSeq" id="WP_092746476.1">
    <property type="nucleotide sequence ID" value="NZ_FMYL01000001.1"/>
</dbReference>
<name>A0A1G6GIL7_9GAMM</name>
<dbReference type="GO" id="GO:0005886">
    <property type="term" value="C:plasma membrane"/>
    <property type="evidence" value="ECO:0007669"/>
    <property type="project" value="TreeGrafter"/>
</dbReference>
<feature type="transmembrane region" description="Helical" evidence="1">
    <location>
        <begin position="160"/>
        <end position="179"/>
    </location>
</feature>
<evidence type="ECO:0000313" key="3">
    <source>
        <dbReference type="Proteomes" id="UP000242501"/>
    </source>
</evidence>
<feature type="transmembrane region" description="Helical" evidence="1">
    <location>
        <begin position="105"/>
        <end position="125"/>
    </location>
</feature>
<evidence type="ECO:0000313" key="2">
    <source>
        <dbReference type="EMBL" id="SDB81774.1"/>
    </source>
</evidence>
<feature type="transmembrane region" description="Helical" evidence="1">
    <location>
        <begin position="131"/>
        <end position="148"/>
    </location>
</feature>
<evidence type="ECO:0000256" key="1">
    <source>
        <dbReference type="SAM" id="Phobius"/>
    </source>
</evidence>
<keyword evidence="1" id="KW-0812">Transmembrane</keyword>
<dbReference type="OrthoDB" id="9812349at2"/>
<dbReference type="EMBL" id="FMYL01000001">
    <property type="protein sequence ID" value="SDB81774.1"/>
    <property type="molecule type" value="Genomic_DNA"/>
</dbReference>
<sequence length="194" mass="22128">MKGTILDFSIQHGSGVISAENGNRYEFLGQQWNEKAAPRKGMYVDFAIEPTTGQAISIYLVKEVQGSFFSNKIDSEDNYNIIDWTKKCFENYINFSGRARRKEFWFFYLATVIVAILAQIIDSIIRSNVGIVNLLWNLATFIPVFAAGARRLHDIGRSGWWQLLILTVIGIIPLVIFWATDTKQENNEWGKPAK</sequence>
<keyword evidence="1" id="KW-1133">Transmembrane helix</keyword>
<dbReference type="PANTHER" id="PTHR34980:SF2">
    <property type="entry name" value="INNER MEMBRANE PROTEIN YHAH-RELATED"/>
    <property type="match status" value="1"/>
</dbReference>